<gene>
    <name evidence="2" type="ORF">KFL_009380040</name>
</gene>
<dbReference type="PANTHER" id="PTHR33064:SF37">
    <property type="entry name" value="RIBONUCLEASE H"/>
    <property type="match status" value="1"/>
</dbReference>
<proteinExistence type="predicted"/>
<organism evidence="2 3">
    <name type="scientific">Klebsormidium nitens</name>
    <name type="common">Green alga</name>
    <name type="synonym">Ulothrix nitens</name>
    <dbReference type="NCBI Taxonomy" id="105231"/>
    <lineage>
        <taxon>Eukaryota</taxon>
        <taxon>Viridiplantae</taxon>
        <taxon>Streptophyta</taxon>
        <taxon>Klebsormidiophyceae</taxon>
        <taxon>Klebsormidiales</taxon>
        <taxon>Klebsormidiaceae</taxon>
        <taxon>Klebsormidium</taxon>
    </lineage>
</organism>
<accession>A0A1Y1IMQ1</accession>
<dbReference type="AlphaFoldDB" id="A0A1Y1IMQ1"/>
<dbReference type="InterPro" id="IPR043128">
    <property type="entry name" value="Rev_trsase/Diguanyl_cyclase"/>
</dbReference>
<dbReference type="Pfam" id="PF00078">
    <property type="entry name" value="RVT_1"/>
    <property type="match status" value="1"/>
</dbReference>
<evidence type="ECO:0000313" key="3">
    <source>
        <dbReference type="Proteomes" id="UP000054558"/>
    </source>
</evidence>
<keyword evidence="3" id="KW-1185">Reference proteome</keyword>
<dbReference type="Proteomes" id="UP000054558">
    <property type="component" value="Unassembled WGS sequence"/>
</dbReference>
<feature type="domain" description="Reverse transcriptase" evidence="1">
    <location>
        <begin position="1"/>
        <end position="67"/>
    </location>
</feature>
<dbReference type="EMBL" id="DF237887">
    <property type="protein sequence ID" value="GAQ92175.1"/>
    <property type="molecule type" value="Genomic_DNA"/>
</dbReference>
<reference evidence="2 3" key="1">
    <citation type="journal article" date="2014" name="Nat. Commun.">
        <title>Klebsormidium flaccidum genome reveals primary factors for plant terrestrial adaptation.</title>
        <authorList>
            <person name="Hori K."/>
            <person name="Maruyama F."/>
            <person name="Fujisawa T."/>
            <person name="Togashi T."/>
            <person name="Yamamoto N."/>
            <person name="Seo M."/>
            <person name="Sato S."/>
            <person name="Yamada T."/>
            <person name="Mori H."/>
            <person name="Tajima N."/>
            <person name="Moriyama T."/>
            <person name="Ikeuchi M."/>
            <person name="Watanabe M."/>
            <person name="Wada H."/>
            <person name="Kobayashi K."/>
            <person name="Saito M."/>
            <person name="Masuda T."/>
            <person name="Sasaki-Sekimoto Y."/>
            <person name="Mashiguchi K."/>
            <person name="Awai K."/>
            <person name="Shimojima M."/>
            <person name="Masuda S."/>
            <person name="Iwai M."/>
            <person name="Nobusawa T."/>
            <person name="Narise T."/>
            <person name="Kondo S."/>
            <person name="Saito H."/>
            <person name="Sato R."/>
            <person name="Murakawa M."/>
            <person name="Ihara Y."/>
            <person name="Oshima-Yamada Y."/>
            <person name="Ohtaka K."/>
            <person name="Satoh M."/>
            <person name="Sonobe K."/>
            <person name="Ishii M."/>
            <person name="Ohtani R."/>
            <person name="Kanamori-Sato M."/>
            <person name="Honoki R."/>
            <person name="Miyazaki D."/>
            <person name="Mochizuki H."/>
            <person name="Umetsu J."/>
            <person name="Higashi K."/>
            <person name="Shibata D."/>
            <person name="Kamiya Y."/>
            <person name="Sato N."/>
            <person name="Nakamura Y."/>
            <person name="Tabata S."/>
            <person name="Ida S."/>
            <person name="Kurokawa K."/>
            <person name="Ohta H."/>
        </authorList>
    </citation>
    <scope>NUCLEOTIDE SEQUENCE [LARGE SCALE GENOMIC DNA]</scope>
    <source>
        <strain evidence="2 3">NIES-2285</strain>
    </source>
</reference>
<dbReference type="InterPro" id="IPR051320">
    <property type="entry name" value="Viral_Replic_Matur_Polypro"/>
</dbReference>
<evidence type="ECO:0000313" key="2">
    <source>
        <dbReference type="EMBL" id="GAQ92175.1"/>
    </source>
</evidence>
<name>A0A1Y1IMQ1_KLENI</name>
<dbReference type="Gene3D" id="3.30.70.270">
    <property type="match status" value="1"/>
</dbReference>
<dbReference type="STRING" id="105231.A0A1Y1IMQ1"/>
<protein>
    <recommendedName>
        <fullName evidence="1">Reverse transcriptase domain-containing protein</fullName>
    </recommendedName>
</protein>
<dbReference type="InterPro" id="IPR043502">
    <property type="entry name" value="DNA/RNA_pol_sf"/>
</dbReference>
<dbReference type="OMA" id="IASIDMM"/>
<sequence>MNDIFRPYLKDFVVVYLDDILVYSKTEEEHEGHLRLVMDVLRRQRFFVCTAKSSFSQRECKFLGHIVGADGIKVNPAKVAAVQDWPTPSDAHQELHDAPFSGHFGFEKTLHAVERHF</sequence>
<dbReference type="SUPFAM" id="SSF56672">
    <property type="entry name" value="DNA/RNA polymerases"/>
    <property type="match status" value="1"/>
</dbReference>
<dbReference type="PANTHER" id="PTHR33064">
    <property type="entry name" value="POL PROTEIN"/>
    <property type="match status" value="1"/>
</dbReference>
<evidence type="ECO:0000259" key="1">
    <source>
        <dbReference type="PROSITE" id="PS50878"/>
    </source>
</evidence>
<dbReference type="InterPro" id="IPR000477">
    <property type="entry name" value="RT_dom"/>
</dbReference>
<dbReference type="PROSITE" id="PS50878">
    <property type="entry name" value="RT_POL"/>
    <property type="match status" value="1"/>
</dbReference>
<dbReference type="OrthoDB" id="1685174at2759"/>